<protein>
    <submittedName>
        <fullName evidence="2">Uncharacterized protein</fullName>
    </submittedName>
</protein>
<comment type="caution">
    <text evidence="2">The sequence shown here is derived from an EMBL/GenBank/DDBJ whole genome shotgun (WGS) entry which is preliminary data.</text>
</comment>
<evidence type="ECO:0000313" key="2">
    <source>
        <dbReference type="EMBL" id="CAI9588382.1"/>
    </source>
</evidence>
<dbReference type="Proteomes" id="UP001162483">
    <property type="component" value="Unassembled WGS sequence"/>
</dbReference>
<proteinExistence type="predicted"/>
<gene>
    <name evidence="2" type="ORF">SPARVUS_LOCUS10745016</name>
</gene>
<feature type="compositionally biased region" description="Basic and acidic residues" evidence="1">
    <location>
        <begin position="18"/>
        <end position="32"/>
    </location>
</feature>
<keyword evidence="3" id="KW-1185">Reference proteome</keyword>
<sequence length="59" mass="6701">MWERPAHPLSGRSLTLGHHRDSLPDEAHADDHDRRLQICQRKATNHIPEPKLHGPVIGV</sequence>
<dbReference type="EMBL" id="CATNWA010015950">
    <property type="protein sequence ID" value="CAI9588382.1"/>
    <property type="molecule type" value="Genomic_DNA"/>
</dbReference>
<organism evidence="2 3">
    <name type="scientific">Staurois parvus</name>
    <dbReference type="NCBI Taxonomy" id="386267"/>
    <lineage>
        <taxon>Eukaryota</taxon>
        <taxon>Metazoa</taxon>
        <taxon>Chordata</taxon>
        <taxon>Craniata</taxon>
        <taxon>Vertebrata</taxon>
        <taxon>Euteleostomi</taxon>
        <taxon>Amphibia</taxon>
        <taxon>Batrachia</taxon>
        <taxon>Anura</taxon>
        <taxon>Neobatrachia</taxon>
        <taxon>Ranoidea</taxon>
        <taxon>Ranidae</taxon>
        <taxon>Staurois</taxon>
    </lineage>
</organism>
<evidence type="ECO:0000256" key="1">
    <source>
        <dbReference type="SAM" id="MobiDB-lite"/>
    </source>
</evidence>
<feature type="region of interest" description="Disordered" evidence="1">
    <location>
        <begin position="1"/>
        <end position="32"/>
    </location>
</feature>
<name>A0ABN9EXZ8_9NEOB</name>
<reference evidence="2" key="1">
    <citation type="submission" date="2023-05" db="EMBL/GenBank/DDBJ databases">
        <authorList>
            <person name="Stuckert A."/>
        </authorList>
    </citation>
    <scope>NUCLEOTIDE SEQUENCE</scope>
</reference>
<evidence type="ECO:0000313" key="3">
    <source>
        <dbReference type="Proteomes" id="UP001162483"/>
    </source>
</evidence>
<accession>A0ABN9EXZ8</accession>